<keyword evidence="3" id="KW-0378">Hydrolase</keyword>
<keyword evidence="4" id="KW-0862">Zinc</keyword>
<dbReference type="Pfam" id="PF00753">
    <property type="entry name" value="Lactamase_B"/>
    <property type="match status" value="1"/>
</dbReference>
<reference evidence="6 7" key="1">
    <citation type="journal article" date="2021" name="Microbiol. Resour. Announc.">
        <title>Complete Genome Sequences of Two Rhodococcus sp. Strains with Large and Linear Chromosomes, Isolated from Apple Rhizosphere.</title>
        <authorList>
            <person name="Benning S."/>
            <person name="Brugnone N."/>
            <person name="Siani R."/>
            <person name="Kublik S."/>
            <person name="Schloter M."/>
            <person name="Rad V."/>
        </authorList>
    </citation>
    <scope>NUCLEOTIDE SEQUENCE [LARGE SCALE GENOMIC DNA]</scope>
    <source>
        <strain evidence="6 7">R79</strain>
    </source>
</reference>
<comment type="similarity">
    <text evidence="1">Belongs to the metallo-beta-lactamase superfamily.</text>
</comment>
<gene>
    <name evidence="6" type="ORF">JWS13_26135</name>
</gene>
<dbReference type="EMBL" id="CP070619">
    <property type="protein sequence ID" value="QSE91867.1"/>
    <property type="molecule type" value="Genomic_DNA"/>
</dbReference>
<keyword evidence="2" id="KW-0479">Metal-binding</keyword>
<protein>
    <submittedName>
        <fullName evidence="6">MBL fold metallo-hydrolase</fullName>
    </submittedName>
</protein>
<dbReference type="SMART" id="SM00849">
    <property type="entry name" value="Lactamase_B"/>
    <property type="match status" value="1"/>
</dbReference>
<dbReference type="PANTHER" id="PTHR42978">
    <property type="entry name" value="QUORUM-QUENCHING LACTONASE YTNP-RELATED-RELATED"/>
    <property type="match status" value="1"/>
</dbReference>
<evidence type="ECO:0000256" key="3">
    <source>
        <dbReference type="ARBA" id="ARBA00022801"/>
    </source>
</evidence>
<dbReference type="CDD" id="cd07720">
    <property type="entry name" value="OPHC2-like_MBL-fold"/>
    <property type="match status" value="1"/>
</dbReference>
<proteinExistence type="inferred from homology"/>
<dbReference type="InterPro" id="IPR051013">
    <property type="entry name" value="MBL_superfamily_lactonases"/>
</dbReference>
<dbReference type="RefSeq" id="WP_206008249.1">
    <property type="nucleotide sequence ID" value="NZ_CP070619.1"/>
</dbReference>
<evidence type="ECO:0000256" key="2">
    <source>
        <dbReference type="ARBA" id="ARBA00022723"/>
    </source>
</evidence>
<organism evidence="6 7">
    <name type="scientific">Rhodococcus pseudokoreensis</name>
    <dbReference type="NCBI Taxonomy" id="2811421"/>
    <lineage>
        <taxon>Bacteria</taxon>
        <taxon>Bacillati</taxon>
        <taxon>Actinomycetota</taxon>
        <taxon>Actinomycetes</taxon>
        <taxon>Mycobacteriales</taxon>
        <taxon>Nocardiaceae</taxon>
        <taxon>Rhodococcus</taxon>
    </lineage>
</organism>
<evidence type="ECO:0000259" key="5">
    <source>
        <dbReference type="SMART" id="SM00849"/>
    </source>
</evidence>
<dbReference type="SUPFAM" id="SSF56281">
    <property type="entry name" value="Metallo-hydrolase/oxidoreductase"/>
    <property type="match status" value="1"/>
</dbReference>
<dbReference type="InterPro" id="IPR036866">
    <property type="entry name" value="RibonucZ/Hydroxyglut_hydro"/>
</dbReference>
<dbReference type="Proteomes" id="UP000662986">
    <property type="component" value="Chromosome"/>
</dbReference>
<evidence type="ECO:0000313" key="7">
    <source>
        <dbReference type="Proteomes" id="UP000662986"/>
    </source>
</evidence>
<dbReference type="Gene3D" id="3.60.15.10">
    <property type="entry name" value="Ribonuclease Z/Hydroxyacylglutathione hydrolase-like"/>
    <property type="match status" value="1"/>
</dbReference>
<keyword evidence="7" id="KW-1185">Reference proteome</keyword>
<sequence length="270" mass="29308">MHFGDIQVLPVLDGIGREDPNHILTRPGVDDPWSSKAEALDEQGVLDFDIGGFLIRTGERVVVVDTGVGTIDDKLLGHGGRYTGGKFLDSLRAHGVAPEEVTDVLLTHLHFDHVGWTTQKGQVVFPGATYRAHRLDWEHFVDAPDASPGAVRKLSPIADQLELFDQDITLAPGVDALHSPGHTPGSTVFVVSGESRRGYLLGDVVHSTVELEEPDWRAIFDEDPELASQTRNRLADELAASGDLVAGAHFPGLNFGRMVLTDGQRRFSAL</sequence>
<dbReference type="PANTHER" id="PTHR42978:SF6">
    <property type="entry name" value="QUORUM-QUENCHING LACTONASE YTNP-RELATED"/>
    <property type="match status" value="1"/>
</dbReference>
<evidence type="ECO:0000256" key="4">
    <source>
        <dbReference type="ARBA" id="ARBA00022833"/>
    </source>
</evidence>
<reference evidence="6 7" key="2">
    <citation type="journal article" date="2022" name="Arch. Microbiol.">
        <title>Rhodococcus pseudokoreensis sp. nov. isolated from the rhizosphere of young M26 apple rootstocks.</title>
        <authorList>
            <person name="Kampfer P."/>
            <person name="Glaeser S.P."/>
            <person name="Blom J."/>
            <person name="Wolf J."/>
            <person name="Benning S."/>
            <person name="Schloter M."/>
            <person name="Neumann-Schaal M."/>
        </authorList>
    </citation>
    <scope>NUCLEOTIDE SEQUENCE [LARGE SCALE GENOMIC DNA]</scope>
    <source>
        <strain evidence="6 7">R79</strain>
    </source>
</reference>
<feature type="domain" description="Metallo-beta-lactamase" evidence="5">
    <location>
        <begin position="49"/>
        <end position="249"/>
    </location>
</feature>
<evidence type="ECO:0000256" key="1">
    <source>
        <dbReference type="ARBA" id="ARBA00007749"/>
    </source>
</evidence>
<accession>A0A974W738</accession>
<name>A0A974W738_9NOCA</name>
<dbReference type="InterPro" id="IPR001279">
    <property type="entry name" value="Metallo-B-lactamas"/>
</dbReference>
<evidence type="ECO:0000313" key="6">
    <source>
        <dbReference type="EMBL" id="QSE91867.1"/>
    </source>
</evidence>